<reference evidence="2 3" key="1">
    <citation type="journal article" date="2018" name="Elife">
        <title>Discovery and characterization of a prevalent human gut bacterial enzyme sufficient for the inactivation of a family of plant toxins.</title>
        <authorList>
            <person name="Koppel N."/>
            <person name="Bisanz J.E."/>
            <person name="Pandelia M.E."/>
            <person name="Turnbaugh P.J."/>
            <person name="Balskus E.P."/>
        </authorList>
    </citation>
    <scope>NUCLEOTIDE SEQUENCE [LARGE SCALE GENOMIC DNA]</scope>
    <source>
        <strain evidence="2 3">3C</strain>
    </source>
</reference>
<dbReference type="InterPro" id="IPR003425">
    <property type="entry name" value="CCB3/YggT"/>
</dbReference>
<dbReference type="PANTHER" id="PTHR33219:SF14">
    <property type="entry name" value="PROTEIN COFACTOR ASSEMBLY OF COMPLEX C SUBUNIT B CCB3, CHLOROPLASTIC-RELATED"/>
    <property type="match status" value="1"/>
</dbReference>
<dbReference type="RefSeq" id="WP_041239409.1">
    <property type="nucleotide sequence ID" value="NZ_CABMMS010000013.1"/>
</dbReference>
<comment type="similarity">
    <text evidence="1">Belongs to the YggT family.</text>
</comment>
<gene>
    <name evidence="2" type="ORF">C1877_14730</name>
</gene>
<evidence type="ECO:0000256" key="1">
    <source>
        <dbReference type="ARBA" id="ARBA00010894"/>
    </source>
</evidence>
<name>A0A369LQ10_9ACTN</name>
<accession>A0A369LQ10</accession>
<proteinExistence type="inferred from homology"/>
<dbReference type="AlphaFoldDB" id="A0A369LQ10"/>
<dbReference type="Pfam" id="PF02325">
    <property type="entry name" value="CCB3_YggT"/>
    <property type="match status" value="1"/>
</dbReference>
<dbReference type="Proteomes" id="UP000254000">
    <property type="component" value="Unassembled WGS sequence"/>
</dbReference>
<evidence type="ECO:0000313" key="3">
    <source>
        <dbReference type="Proteomes" id="UP000254000"/>
    </source>
</evidence>
<dbReference type="EMBL" id="PPTS01000013">
    <property type="protein sequence ID" value="RDB61643.1"/>
    <property type="molecule type" value="Genomic_DNA"/>
</dbReference>
<sequence>MLSLKYLIVSLADVYSMVLFVYVLMSWLPTDRGLLADIYRVLGRVCDPYLNLFKKLIPPLGGMVDVTPIIALLVLQFGVRLIVNLF</sequence>
<dbReference type="GO" id="GO:0016020">
    <property type="term" value="C:membrane"/>
    <property type="evidence" value="ECO:0007669"/>
    <property type="project" value="InterPro"/>
</dbReference>
<dbReference type="OrthoDB" id="9806665at2"/>
<keyword evidence="3" id="KW-1185">Reference proteome</keyword>
<dbReference type="PANTHER" id="PTHR33219">
    <property type="entry name" value="YLMG HOMOLOG PROTEIN 2, CHLOROPLASTIC"/>
    <property type="match status" value="1"/>
</dbReference>
<dbReference type="GeneID" id="97353648"/>
<comment type="caution">
    <text evidence="2">The sequence shown here is derived from an EMBL/GenBank/DDBJ whole genome shotgun (WGS) entry which is preliminary data.</text>
</comment>
<evidence type="ECO:0000313" key="2">
    <source>
        <dbReference type="EMBL" id="RDB61643.1"/>
    </source>
</evidence>
<protein>
    <submittedName>
        <fullName evidence="2">YggT family protein</fullName>
    </submittedName>
</protein>
<organism evidence="2 3">
    <name type="scientific">Gordonibacter pamelaeae</name>
    <dbReference type="NCBI Taxonomy" id="471189"/>
    <lineage>
        <taxon>Bacteria</taxon>
        <taxon>Bacillati</taxon>
        <taxon>Actinomycetota</taxon>
        <taxon>Coriobacteriia</taxon>
        <taxon>Eggerthellales</taxon>
        <taxon>Eggerthellaceae</taxon>
        <taxon>Gordonibacter</taxon>
    </lineage>
</organism>